<dbReference type="Pfam" id="PF13960">
    <property type="entry name" value="DUF4218"/>
    <property type="match status" value="1"/>
</dbReference>
<proteinExistence type="predicted"/>
<feature type="domain" description="DUF4218" evidence="3">
    <location>
        <begin position="581"/>
        <end position="689"/>
    </location>
</feature>
<reference evidence="5" key="2">
    <citation type="journal article" date="2008" name="Nucleic Acids Res.">
        <title>The rice annotation project database (RAP-DB): 2008 update.</title>
        <authorList>
            <consortium name="The rice annotation project (RAP)"/>
        </authorList>
    </citation>
    <scope>GENOME REANNOTATION</scope>
    <source>
        <strain evidence="5">cv. Nipponbare</strain>
    </source>
</reference>
<feature type="domain" description="MULE transposase" evidence="1">
    <location>
        <begin position="124"/>
        <end position="169"/>
    </location>
</feature>
<evidence type="ECO:0000259" key="2">
    <source>
        <dbReference type="Pfam" id="PF13952"/>
    </source>
</evidence>
<dbReference type="Pfam" id="PF13952">
    <property type="entry name" value="DUF4216"/>
    <property type="match status" value="1"/>
</dbReference>
<gene>
    <name evidence="4" type="primary">OSJNBa0013O08.10</name>
</gene>
<dbReference type="Proteomes" id="UP000000763">
    <property type="component" value="Chromosome 3"/>
</dbReference>
<evidence type="ECO:0000259" key="1">
    <source>
        <dbReference type="Pfam" id="PF10551"/>
    </source>
</evidence>
<reference evidence="5" key="1">
    <citation type="journal article" date="2005" name="Nature">
        <title>The map-based sequence of the rice genome.</title>
        <authorList>
            <consortium name="International rice genome sequencing project (IRGSP)"/>
            <person name="Matsumoto T."/>
            <person name="Wu J."/>
            <person name="Kanamori H."/>
            <person name="Katayose Y."/>
            <person name="Fujisawa M."/>
            <person name="Namiki N."/>
            <person name="Mizuno H."/>
            <person name="Yamamoto K."/>
            <person name="Antonio B.A."/>
            <person name="Baba T."/>
            <person name="Sakata K."/>
            <person name="Nagamura Y."/>
            <person name="Aoki H."/>
            <person name="Arikawa K."/>
            <person name="Arita K."/>
            <person name="Bito T."/>
            <person name="Chiden Y."/>
            <person name="Fujitsuka N."/>
            <person name="Fukunaka R."/>
            <person name="Hamada M."/>
            <person name="Harada C."/>
            <person name="Hayashi A."/>
            <person name="Hijishita S."/>
            <person name="Honda M."/>
            <person name="Hosokawa S."/>
            <person name="Ichikawa Y."/>
            <person name="Idonuma A."/>
            <person name="Iijima M."/>
            <person name="Ikeda M."/>
            <person name="Ikeno M."/>
            <person name="Ito K."/>
            <person name="Ito S."/>
            <person name="Ito T."/>
            <person name="Ito Y."/>
            <person name="Ito Y."/>
            <person name="Iwabuchi A."/>
            <person name="Kamiya K."/>
            <person name="Karasawa W."/>
            <person name="Kurita K."/>
            <person name="Katagiri S."/>
            <person name="Kikuta A."/>
            <person name="Kobayashi H."/>
            <person name="Kobayashi N."/>
            <person name="Machita K."/>
            <person name="Maehara T."/>
            <person name="Masukawa M."/>
            <person name="Mizubayashi T."/>
            <person name="Mukai Y."/>
            <person name="Nagasaki H."/>
            <person name="Nagata Y."/>
            <person name="Naito S."/>
            <person name="Nakashima M."/>
            <person name="Nakama Y."/>
            <person name="Nakamichi Y."/>
            <person name="Nakamura M."/>
            <person name="Meguro A."/>
            <person name="Negishi M."/>
            <person name="Ohta I."/>
            <person name="Ohta T."/>
            <person name="Okamoto M."/>
            <person name="Ono N."/>
            <person name="Saji S."/>
            <person name="Sakaguchi M."/>
            <person name="Sakai K."/>
            <person name="Shibata M."/>
            <person name="Shimokawa T."/>
            <person name="Song J."/>
            <person name="Takazaki Y."/>
            <person name="Terasawa K."/>
            <person name="Tsugane M."/>
            <person name="Tsuji K."/>
            <person name="Ueda S."/>
            <person name="Waki K."/>
            <person name="Yamagata H."/>
            <person name="Yamamoto M."/>
            <person name="Yamamoto S."/>
            <person name="Yamane H."/>
            <person name="Yoshiki S."/>
            <person name="Yoshihara R."/>
            <person name="Yukawa K."/>
            <person name="Zhong H."/>
            <person name="Yano M."/>
            <person name="Yuan Q."/>
            <person name="Ouyang S."/>
            <person name="Liu J."/>
            <person name="Jones K.M."/>
            <person name="Gansberger K."/>
            <person name="Moffat K."/>
            <person name="Hill J."/>
            <person name="Bera J."/>
            <person name="Fadrosh D."/>
            <person name="Jin S."/>
            <person name="Johri S."/>
            <person name="Kim M."/>
            <person name="Overton L."/>
            <person name="Reardon M."/>
            <person name="Tsitrin T."/>
            <person name="Vuong H."/>
            <person name="Weaver B."/>
            <person name="Ciecko A."/>
            <person name="Tallon L."/>
            <person name="Jackson J."/>
            <person name="Pai G."/>
            <person name="Aken S.V."/>
            <person name="Utterback T."/>
            <person name="Reidmuller S."/>
            <person name="Feldblyum T."/>
            <person name="Hsiao J."/>
            <person name="Zismann V."/>
            <person name="Iobst S."/>
            <person name="de Vazeille A.R."/>
            <person name="Buell C.R."/>
            <person name="Ying K."/>
            <person name="Li Y."/>
            <person name="Lu T."/>
            <person name="Huang Y."/>
            <person name="Zhao Q."/>
            <person name="Feng Q."/>
            <person name="Zhang L."/>
            <person name="Zhu J."/>
            <person name="Weng Q."/>
            <person name="Mu J."/>
            <person name="Lu Y."/>
            <person name="Fan D."/>
            <person name="Liu Y."/>
            <person name="Guan J."/>
            <person name="Zhang Y."/>
            <person name="Yu S."/>
            <person name="Liu X."/>
            <person name="Zhang Y."/>
            <person name="Hong G."/>
            <person name="Han B."/>
            <person name="Choisne N."/>
            <person name="Demange N."/>
            <person name="Orjeda G."/>
            <person name="Samain S."/>
            <person name="Cattolico L."/>
            <person name="Pelletier E."/>
            <person name="Couloux A."/>
            <person name="Segurens B."/>
            <person name="Wincker P."/>
            <person name="D'Hont A."/>
            <person name="Scarpelli C."/>
            <person name="Weissenbach J."/>
            <person name="Salanoubat M."/>
            <person name="Quetier F."/>
            <person name="Yu Y."/>
            <person name="Kim H.R."/>
            <person name="Rambo T."/>
            <person name="Currie J."/>
            <person name="Collura K."/>
            <person name="Luo M."/>
            <person name="Yang T."/>
            <person name="Ammiraju J.S.S."/>
            <person name="Engler F."/>
            <person name="Soderlund C."/>
            <person name="Wing R.A."/>
            <person name="Palmer L.E."/>
            <person name="de la Bastide M."/>
            <person name="Spiegel L."/>
            <person name="Nascimento L."/>
            <person name="Zutavern T."/>
            <person name="O'Shaughnessy A."/>
            <person name="Dike S."/>
            <person name="Dedhia N."/>
            <person name="Preston R."/>
            <person name="Balija V."/>
            <person name="McCombie W.R."/>
            <person name="Chow T."/>
            <person name="Chen H."/>
            <person name="Chung M."/>
            <person name="Chen C."/>
            <person name="Shaw J."/>
            <person name="Wu H."/>
            <person name="Hsiao K."/>
            <person name="Chao Y."/>
            <person name="Chu M."/>
            <person name="Cheng C."/>
            <person name="Hour A."/>
            <person name="Lee P."/>
            <person name="Lin S."/>
            <person name="Lin Y."/>
            <person name="Liou J."/>
            <person name="Liu S."/>
            <person name="Hsing Y."/>
            <person name="Raghuvanshi S."/>
            <person name="Mohanty A."/>
            <person name="Bharti A.K."/>
            <person name="Gaur A."/>
            <person name="Gupta V."/>
            <person name="Kumar D."/>
            <person name="Ravi V."/>
            <person name="Vij S."/>
            <person name="Kapur A."/>
            <person name="Khurana P."/>
            <person name="Khurana P."/>
            <person name="Khurana J.P."/>
            <person name="Tyagi A.K."/>
            <person name="Gaikwad K."/>
            <person name="Singh A."/>
            <person name="Dalal V."/>
            <person name="Srivastava S."/>
            <person name="Dixit A."/>
            <person name="Pal A.K."/>
            <person name="Ghazi I.A."/>
            <person name="Yadav M."/>
            <person name="Pandit A."/>
            <person name="Bhargava A."/>
            <person name="Sureshbabu K."/>
            <person name="Batra K."/>
            <person name="Sharma T.R."/>
            <person name="Mohapatra T."/>
            <person name="Singh N.K."/>
            <person name="Messing J."/>
            <person name="Nelson A.B."/>
            <person name="Fuks G."/>
            <person name="Kavchok S."/>
            <person name="Keizer G."/>
            <person name="Linton E."/>
            <person name="Llaca V."/>
            <person name="Song R."/>
            <person name="Tanyolac B."/>
            <person name="Young S."/>
            <person name="Ho-Il K."/>
            <person name="Hahn J.H."/>
            <person name="Sangsakoo G."/>
            <person name="Vanavichit A."/>
            <person name="de Mattos Luiz.A.T."/>
            <person name="Zimmer P.D."/>
            <person name="Malone G."/>
            <person name="Dellagostin O."/>
            <person name="de Oliveira A.C."/>
            <person name="Bevan M."/>
            <person name="Bancroft I."/>
            <person name="Minx P."/>
            <person name="Cordum H."/>
            <person name="Wilson R."/>
            <person name="Cheng Z."/>
            <person name="Jin W."/>
            <person name="Jiang J."/>
            <person name="Leong S.A."/>
            <person name="Iwama H."/>
            <person name="Gojobori T."/>
            <person name="Itoh T."/>
            <person name="Niimura Y."/>
            <person name="Fujii Y."/>
            <person name="Habara T."/>
            <person name="Sakai H."/>
            <person name="Sato Y."/>
            <person name="Wilson G."/>
            <person name="Kumar K."/>
            <person name="McCouch S."/>
            <person name="Juretic N."/>
            <person name="Hoen D."/>
            <person name="Wright S."/>
            <person name="Bruskiewich R."/>
            <person name="Bureau T."/>
            <person name="Miyao A."/>
            <person name="Hirochika H."/>
            <person name="Nishikawa T."/>
            <person name="Kadowaki K."/>
            <person name="Sugiura M."/>
            <person name="Burr B."/>
            <person name="Sasaki T."/>
        </authorList>
    </citation>
    <scope>NUCLEOTIDE SEQUENCE [LARGE SCALE GENOMIC DNA]</scope>
    <source>
        <strain evidence="5">cv. Nipponbare</strain>
    </source>
</reference>
<feature type="domain" description="DUF4216" evidence="2">
    <location>
        <begin position="712"/>
        <end position="781"/>
    </location>
</feature>
<dbReference type="Pfam" id="PF02992">
    <property type="entry name" value="Transposase_21"/>
    <property type="match status" value="1"/>
</dbReference>
<dbReference type="InterPro" id="IPR025312">
    <property type="entry name" value="DUF4216"/>
</dbReference>
<organism evidence="4 5">
    <name type="scientific">Oryza sativa subsp. japonica</name>
    <name type="common">Rice</name>
    <dbReference type="NCBI Taxonomy" id="39947"/>
    <lineage>
        <taxon>Eukaryota</taxon>
        <taxon>Viridiplantae</taxon>
        <taxon>Streptophyta</taxon>
        <taxon>Embryophyta</taxon>
        <taxon>Tracheophyta</taxon>
        <taxon>Spermatophyta</taxon>
        <taxon>Magnoliopsida</taxon>
        <taxon>Liliopsida</taxon>
        <taxon>Poales</taxon>
        <taxon>Poaceae</taxon>
        <taxon>BOP clade</taxon>
        <taxon>Oryzoideae</taxon>
        <taxon>Oryzeae</taxon>
        <taxon>Oryzinae</taxon>
        <taxon>Oryza</taxon>
        <taxon>Oryza sativa</taxon>
    </lineage>
</organism>
<evidence type="ECO:0000313" key="5">
    <source>
        <dbReference type="Proteomes" id="UP000000763"/>
    </source>
</evidence>
<dbReference type="PANTHER" id="PTHR10775:SF185">
    <property type="entry name" value="OS08G0208400 PROTEIN"/>
    <property type="match status" value="1"/>
</dbReference>
<name>Q8W3B1_ORYSJ</name>
<dbReference type="AlphaFoldDB" id="Q8W3B1"/>
<dbReference type="EMBL" id="AC084762">
    <property type="protein sequence ID" value="AAL58240.1"/>
    <property type="molecule type" value="Genomic_DNA"/>
</dbReference>
<dbReference type="PANTHER" id="PTHR10775">
    <property type="entry name" value="OS08G0208400 PROTEIN"/>
    <property type="match status" value="1"/>
</dbReference>
<dbReference type="InterPro" id="IPR018289">
    <property type="entry name" value="MULE_transposase_dom"/>
</dbReference>
<dbReference type="InterPro" id="IPR004242">
    <property type="entry name" value="Transposase_21"/>
</dbReference>
<dbReference type="Pfam" id="PF10551">
    <property type="entry name" value="MULE"/>
    <property type="match status" value="1"/>
</dbReference>
<accession>Q8W3B1</accession>
<protein>
    <submittedName>
        <fullName evidence="4">Transposon protein</fullName>
    </submittedName>
</protein>
<evidence type="ECO:0000313" key="4">
    <source>
        <dbReference type="EMBL" id="AAL58240.1"/>
    </source>
</evidence>
<dbReference type="InterPro" id="IPR025452">
    <property type="entry name" value="DUF4218"/>
</dbReference>
<evidence type="ECO:0000259" key="3">
    <source>
        <dbReference type="Pfam" id="PF13960"/>
    </source>
</evidence>
<sequence>MDERGAGDEPVLLREVRQVGESNPEAGEASQVLVVTGFMFNSIGHHAMGESSDCNLEGHNVEFRSDCEKFEQFAQSNIKATNQNAPCEQVPKVGMTFQSEDDAYNFYNSYARRVGFSVRKCHWALVNFLKAMSGKQPETIFTDQCAAMAKAIRIVFLSSSHRLCLWHITTEKNELEENDECPVCKESRWKEHKGKIKRVPRKVLRYFPLIPRLQRLFMNKEIASDLRYHSDKRVVEENVLRHPSDGEAWKDLDKRYPWLAQEPHHLRLGLATDGFNPFGTMSSSYSVWPVIIVVYNLPPWKSMKEPFMLMPLLIPGKKTPGRDIDVYLRPLVEELKLLFNIGVVTYDASKGDTFNMRAVVLWTINDLPALGTLFGYATMGYKACPICLDETYSESFRSKIGFLGHRRKASQKGMEIPGKNFTKQSILFELPYWKDLKLPHNLDVMHIEKNICDSLLGTLLNIDDKTKDTLKARMDLEDMNIRKELHLQHRGSSIVKPHACYTLSRDEKHEFLKFIESVCFPDGFATNISNGVNYKEGKIAGLKSHDLHILLQRILLIGMRGFLHEDFYQVLLQLGSFFRQLCSKTLKLDVLEKLEKQIVIVLCKLEMILPPAFFDVIVHLAVHLPEQARLGGPVQYRWMFFVERFLGSLKGMMSNRARPEGSIAESYIMKECSTFFSMYLHGIETRINMTPCVGMCSITVKNCNSIYNVYVLSYPNERQVVLFKCEWYDLERNKPVRIDNDFGSINLGKKWYIDDSFVLASQVNQVFYVADTKLKGNWHVVQKVSHRHLFDQEIWSSTNESDIDINISDDIAFQEEGGDVLLDETFEAIMLHRDDVRPEVVTDPKELAALKEQPISRNEYEEEAE</sequence>